<evidence type="ECO:0000313" key="2">
    <source>
        <dbReference type="EMBL" id="SER38476.1"/>
    </source>
</evidence>
<feature type="signal peptide" evidence="1">
    <location>
        <begin position="1"/>
        <end position="25"/>
    </location>
</feature>
<organism evidence="2 3">
    <name type="scientific">Corynebacterium cystitidis DSM 20524</name>
    <dbReference type="NCBI Taxonomy" id="1121357"/>
    <lineage>
        <taxon>Bacteria</taxon>
        <taxon>Bacillati</taxon>
        <taxon>Actinomycetota</taxon>
        <taxon>Actinomycetes</taxon>
        <taxon>Mycobacteriales</taxon>
        <taxon>Corynebacteriaceae</taxon>
        <taxon>Corynebacterium</taxon>
    </lineage>
</organism>
<gene>
    <name evidence="2" type="ORF">SAMN05661109_00068</name>
</gene>
<dbReference type="PROSITE" id="PS51257">
    <property type="entry name" value="PROKAR_LIPOPROTEIN"/>
    <property type="match status" value="1"/>
</dbReference>
<dbReference type="EMBL" id="FOGQ01000001">
    <property type="protein sequence ID" value="SER38476.1"/>
    <property type="molecule type" value="Genomic_DNA"/>
</dbReference>
<evidence type="ECO:0000313" key="3">
    <source>
        <dbReference type="Proteomes" id="UP000198929"/>
    </source>
</evidence>
<dbReference type="AlphaFoldDB" id="A0A1H9NR96"/>
<proteinExistence type="predicted"/>
<dbReference type="RefSeq" id="WP_231910159.1">
    <property type="nucleotide sequence ID" value="NZ_CP047199.1"/>
</dbReference>
<evidence type="ECO:0000256" key="1">
    <source>
        <dbReference type="SAM" id="SignalP"/>
    </source>
</evidence>
<accession>A0A1H9NR96</accession>
<keyword evidence="1" id="KW-0732">Signal</keyword>
<protein>
    <submittedName>
        <fullName evidence="2">Uncharacterized protein</fullName>
    </submittedName>
</protein>
<dbReference type="STRING" id="1121357.SAMN05661109_00068"/>
<feature type="chain" id="PRO_5038924310" evidence="1">
    <location>
        <begin position="26"/>
        <end position="323"/>
    </location>
</feature>
<dbReference type="Proteomes" id="UP000198929">
    <property type="component" value="Unassembled WGS sequence"/>
</dbReference>
<reference evidence="3" key="1">
    <citation type="submission" date="2016-10" db="EMBL/GenBank/DDBJ databases">
        <authorList>
            <person name="Varghese N."/>
            <person name="Submissions S."/>
        </authorList>
    </citation>
    <scope>NUCLEOTIDE SEQUENCE [LARGE SCALE GENOMIC DNA]</scope>
    <source>
        <strain evidence="3">DSM 20524</strain>
    </source>
</reference>
<keyword evidence="3" id="KW-1185">Reference proteome</keyword>
<sequence length="323" mass="33738">MSIRAKAPALILPALTAFLLSACSAEPDPVAEVPAFPVDVARVDVIESGQDPQVLAYDDITDDQAKGQEGASRRTVEVENGFAQNVVAANAVDRAASPVTNTDTLALPLEVRTVEAPAPGEGETEATRRVQLTVGQALHSGVDIAQEIDSAAGFLSMWRGTNDGRVSTIKLLAPAEASEDARAAVESGLLSVLTGTVIFPGEPVGVGGSWTVESRVTGGSTMLRTTTYTVTDIVGTEVSLEVSIDQRPAQETLNFDGEQAPQLAGQSLTVESSDTSSAGSIVVDLTEALPVEGRVTTSTRVIYAGADDNFRIVQDQTQSIDWS</sequence>
<name>A0A1H9NR96_9CORY</name>